<evidence type="ECO:0000313" key="10">
    <source>
        <dbReference type="EMBL" id="WMW21323.1"/>
    </source>
</evidence>
<dbReference type="GO" id="GO:0005886">
    <property type="term" value="C:plasma membrane"/>
    <property type="evidence" value="ECO:0007669"/>
    <property type="project" value="UniProtKB-SubCell"/>
</dbReference>
<evidence type="ECO:0000259" key="9">
    <source>
        <dbReference type="Pfam" id="PF12704"/>
    </source>
</evidence>
<accession>A0AA51UE68</accession>
<evidence type="ECO:0000256" key="3">
    <source>
        <dbReference type="ARBA" id="ARBA00022692"/>
    </source>
</evidence>
<feature type="transmembrane region" description="Helical" evidence="7">
    <location>
        <begin position="281"/>
        <end position="305"/>
    </location>
</feature>
<evidence type="ECO:0000256" key="2">
    <source>
        <dbReference type="ARBA" id="ARBA00022475"/>
    </source>
</evidence>
<feature type="transmembrane region" description="Helical" evidence="7">
    <location>
        <begin position="364"/>
        <end position="387"/>
    </location>
</feature>
<feature type="transmembrane region" description="Helical" evidence="7">
    <location>
        <begin position="326"/>
        <end position="352"/>
    </location>
</feature>
<dbReference type="Pfam" id="PF12704">
    <property type="entry name" value="MacB_PCD"/>
    <property type="match status" value="1"/>
</dbReference>
<protein>
    <submittedName>
        <fullName evidence="10">ABC transporter permease</fullName>
    </submittedName>
</protein>
<reference evidence="10" key="1">
    <citation type="submission" date="2023-08" db="EMBL/GenBank/DDBJ databases">
        <title>Methanolobus mangrovi sp. nov. and Methanolobus sediminis sp. nov, two novel methylotrophic methanogens isolated from mangrove sediments in China.</title>
        <authorList>
            <person name="Zhou J."/>
        </authorList>
    </citation>
    <scope>NUCLEOTIDE SEQUENCE</scope>
    <source>
        <strain evidence="10">FTZ2</strain>
    </source>
</reference>
<dbReference type="AlphaFoldDB" id="A0AA51UE68"/>
<keyword evidence="11" id="KW-1185">Reference proteome</keyword>
<evidence type="ECO:0000259" key="8">
    <source>
        <dbReference type="Pfam" id="PF02687"/>
    </source>
</evidence>
<evidence type="ECO:0000313" key="11">
    <source>
        <dbReference type="Proteomes" id="UP001183006"/>
    </source>
</evidence>
<dbReference type="Pfam" id="PF02687">
    <property type="entry name" value="FtsX"/>
    <property type="match status" value="1"/>
</dbReference>
<keyword evidence="4 7" id="KW-1133">Transmembrane helix</keyword>
<dbReference type="InterPro" id="IPR025857">
    <property type="entry name" value="MacB_PCD"/>
</dbReference>
<keyword evidence="2" id="KW-1003">Cell membrane</keyword>
<dbReference type="Proteomes" id="UP001183006">
    <property type="component" value="Chromosome"/>
</dbReference>
<feature type="domain" description="ABC3 transporter permease C-terminal" evidence="8">
    <location>
        <begin position="284"/>
        <end position="397"/>
    </location>
</feature>
<keyword evidence="3 7" id="KW-0812">Transmembrane</keyword>
<dbReference type="KEGG" id="mmav:RE476_07875"/>
<gene>
    <name evidence="10" type="ORF">RE476_07875</name>
</gene>
<dbReference type="EMBL" id="CP133594">
    <property type="protein sequence ID" value="WMW21323.1"/>
    <property type="molecule type" value="Genomic_DNA"/>
</dbReference>
<feature type="transmembrane region" description="Helical" evidence="7">
    <location>
        <begin position="20"/>
        <end position="42"/>
    </location>
</feature>
<evidence type="ECO:0000256" key="7">
    <source>
        <dbReference type="SAM" id="Phobius"/>
    </source>
</evidence>
<dbReference type="InterPro" id="IPR050250">
    <property type="entry name" value="Macrolide_Exporter_MacB"/>
</dbReference>
<evidence type="ECO:0000256" key="4">
    <source>
        <dbReference type="ARBA" id="ARBA00022989"/>
    </source>
</evidence>
<evidence type="ECO:0000256" key="6">
    <source>
        <dbReference type="ARBA" id="ARBA00038076"/>
    </source>
</evidence>
<sequence>MLGLAQAIRISLGSIGSSKLRSALTTLGIIIGVAAVIANVSLGASFNQYFNDEIGAVGSNFIVIYSQNIDVFFDKELEIIKNTPGVEGVSPINQQMAKVTYMSVSRQIDIQGVTEDYDEVANFNLDSGTFLTDKDRYVAVIGADVAYEKFDKKISIKNPIDITFRREDGGVVTQSFIVKGVIQDPNTTFAQTGVEPEIRVFIPIETMNEILGRDDYGGFFIKARSLDVVRETADEIDKRLARSLGVPGRDLDNDDAKPYIVFDQIEILEQTNQLSAALTSLLTSVALISLLVGSIGIMNIMLVTVAERTREIGLLKSLGFSEKDVLSLFIIESMIVGLIGGIFGTILGIGVASIANNFLDLPNIFPVSLIFLGFFVSLVVGLVAGVYPARKAARMDPVEALRKE</sequence>
<dbReference type="RefSeq" id="WP_309307108.1">
    <property type="nucleotide sequence ID" value="NZ_CP133594.1"/>
</dbReference>
<dbReference type="GeneID" id="84230050"/>
<proteinExistence type="inferred from homology"/>
<comment type="subcellular location">
    <subcellularLocation>
        <location evidence="1">Cell membrane</location>
        <topology evidence="1">Multi-pass membrane protein</topology>
    </subcellularLocation>
</comment>
<name>A0AA51UE68_9EURY</name>
<dbReference type="InterPro" id="IPR003838">
    <property type="entry name" value="ABC3_permease_C"/>
</dbReference>
<dbReference type="GO" id="GO:0022857">
    <property type="term" value="F:transmembrane transporter activity"/>
    <property type="evidence" value="ECO:0007669"/>
    <property type="project" value="TreeGrafter"/>
</dbReference>
<comment type="similarity">
    <text evidence="6">Belongs to the ABC-4 integral membrane protein family.</text>
</comment>
<organism evidence="10 11">
    <name type="scientific">Methanolobus mangrovi</name>
    <dbReference type="NCBI Taxonomy" id="3072977"/>
    <lineage>
        <taxon>Archaea</taxon>
        <taxon>Methanobacteriati</taxon>
        <taxon>Methanobacteriota</taxon>
        <taxon>Stenosarchaea group</taxon>
        <taxon>Methanomicrobia</taxon>
        <taxon>Methanosarcinales</taxon>
        <taxon>Methanosarcinaceae</taxon>
        <taxon>Methanolobus</taxon>
    </lineage>
</organism>
<keyword evidence="5 7" id="KW-0472">Membrane</keyword>
<evidence type="ECO:0000256" key="1">
    <source>
        <dbReference type="ARBA" id="ARBA00004651"/>
    </source>
</evidence>
<evidence type="ECO:0000256" key="5">
    <source>
        <dbReference type="ARBA" id="ARBA00023136"/>
    </source>
</evidence>
<feature type="domain" description="MacB-like periplasmic core" evidence="9">
    <location>
        <begin position="22"/>
        <end position="238"/>
    </location>
</feature>
<dbReference type="PANTHER" id="PTHR30572:SF4">
    <property type="entry name" value="ABC TRANSPORTER PERMEASE YTRF"/>
    <property type="match status" value="1"/>
</dbReference>
<dbReference type="PANTHER" id="PTHR30572">
    <property type="entry name" value="MEMBRANE COMPONENT OF TRANSPORTER-RELATED"/>
    <property type="match status" value="1"/>
</dbReference>